<dbReference type="RefSeq" id="WP_069583205.1">
    <property type="nucleotide sequence ID" value="NZ_LMVM01000009.1"/>
</dbReference>
<evidence type="ECO:0000313" key="3">
    <source>
        <dbReference type="EMBL" id="PAV05298.1"/>
    </source>
</evidence>
<feature type="region of interest" description="Disordered" evidence="1">
    <location>
        <begin position="224"/>
        <end position="251"/>
    </location>
</feature>
<comment type="caution">
    <text evidence="3">The sequence shown here is derived from an EMBL/GenBank/DDBJ whole genome shotgun (WGS) entry which is preliminary data.</text>
</comment>
<proteinExistence type="predicted"/>
<organism evidence="3 4">
    <name type="scientific">Methanobacterium bryantii</name>
    <dbReference type="NCBI Taxonomy" id="2161"/>
    <lineage>
        <taxon>Archaea</taxon>
        <taxon>Methanobacteriati</taxon>
        <taxon>Methanobacteriota</taxon>
        <taxon>Methanomada group</taxon>
        <taxon>Methanobacteria</taxon>
        <taxon>Methanobacteriales</taxon>
        <taxon>Methanobacteriaceae</taxon>
        <taxon>Methanobacterium</taxon>
    </lineage>
</organism>
<gene>
    <name evidence="3" type="ORF">ASJ80_09630</name>
</gene>
<accession>A0A2A2H7E0</accession>
<keyword evidence="4" id="KW-1185">Reference proteome</keyword>
<dbReference type="OrthoDB" id="374246at2157"/>
<dbReference type="AlphaFoldDB" id="A0A2A2H7E0"/>
<protein>
    <recommendedName>
        <fullName evidence="2">Hemerythrin-like domain-containing protein</fullName>
    </recommendedName>
</protein>
<dbReference type="Pfam" id="PF01814">
    <property type="entry name" value="Hemerythrin"/>
    <property type="match status" value="1"/>
</dbReference>
<feature type="domain" description="Hemerythrin-like" evidence="2">
    <location>
        <begin position="6"/>
        <end position="113"/>
    </location>
</feature>
<sequence>MTEELVQMLKNDHDNVKNLLKEASDKEDSSKFREIKHQLNIHMEGEEEYFYPRLKHMDEYGVNQSFKEHEKARKMIKDMEEIHWKDKEWMKKLMELKKTVEAHFEKEENMIFPESKKLSTLQREEIAQNIEKEKMRKKLKSIPHEKLVPLPDNIDIPQTIPASQVKVPSMYINGDVEYEDAEGNKVDKENATHLRLTGIDRRSDVVVGPVKPKGMIKLTLYFNNKNSPETKEKSTSSKSKIFNEEYKPIKN</sequence>
<name>A0A2A2H7E0_METBR</name>
<dbReference type="Proteomes" id="UP000217784">
    <property type="component" value="Unassembled WGS sequence"/>
</dbReference>
<evidence type="ECO:0000313" key="4">
    <source>
        <dbReference type="Proteomes" id="UP000217784"/>
    </source>
</evidence>
<dbReference type="InterPro" id="IPR012312">
    <property type="entry name" value="Hemerythrin-like"/>
</dbReference>
<evidence type="ECO:0000256" key="1">
    <source>
        <dbReference type="SAM" id="MobiDB-lite"/>
    </source>
</evidence>
<feature type="compositionally biased region" description="Basic and acidic residues" evidence="1">
    <location>
        <begin position="228"/>
        <end position="251"/>
    </location>
</feature>
<dbReference type="Gene3D" id="1.20.120.520">
    <property type="entry name" value="nmb1532 protein domain like"/>
    <property type="match status" value="1"/>
</dbReference>
<evidence type="ECO:0000259" key="2">
    <source>
        <dbReference type="Pfam" id="PF01814"/>
    </source>
</evidence>
<dbReference type="PANTHER" id="PTHR35585:SF1">
    <property type="entry name" value="HHE DOMAIN PROTEIN (AFU_ORTHOLOGUE AFUA_4G00730)"/>
    <property type="match status" value="1"/>
</dbReference>
<dbReference type="PANTHER" id="PTHR35585">
    <property type="entry name" value="HHE DOMAIN PROTEIN (AFU_ORTHOLOGUE AFUA_4G00730)"/>
    <property type="match status" value="1"/>
</dbReference>
<reference evidence="3 4" key="1">
    <citation type="journal article" date="2017" name="BMC Genomics">
        <title>Genomic analysis of methanogenic archaea reveals a shift towards energy conservation.</title>
        <authorList>
            <person name="Gilmore S.P."/>
            <person name="Henske J.K."/>
            <person name="Sexton J.A."/>
            <person name="Solomon K.V."/>
            <person name="Seppala S."/>
            <person name="Yoo J.I."/>
            <person name="Huyett L.M."/>
            <person name="Pressman A."/>
            <person name="Cogan J.Z."/>
            <person name="Kivenson V."/>
            <person name="Peng X."/>
            <person name="Tan Y."/>
            <person name="Valentine D.L."/>
            <person name="O'Malley M.A."/>
        </authorList>
    </citation>
    <scope>NUCLEOTIDE SEQUENCE [LARGE SCALE GENOMIC DNA]</scope>
    <source>
        <strain evidence="3 4">M.o.H.</strain>
    </source>
</reference>
<dbReference type="EMBL" id="LMVM01000009">
    <property type="protein sequence ID" value="PAV05298.1"/>
    <property type="molecule type" value="Genomic_DNA"/>
</dbReference>